<gene>
    <name evidence="1" type="ORF">DPMN_158717</name>
</gene>
<dbReference type="SUPFAM" id="SSF54001">
    <property type="entry name" value="Cysteine proteinases"/>
    <property type="match status" value="1"/>
</dbReference>
<accession>A0A9D4IQ25</accession>
<dbReference type="InterPro" id="IPR038765">
    <property type="entry name" value="Papain-like_cys_pep_sf"/>
</dbReference>
<reference evidence="1" key="2">
    <citation type="submission" date="2020-11" db="EMBL/GenBank/DDBJ databases">
        <authorList>
            <person name="McCartney M.A."/>
            <person name="Auch B."/>
            <person name="Kono T."/>
            <person name="Mallez S."/>
            <person name="Becker A."/>
            <person name="Gohl D.M."/>
            <person name="Silverstein K.A.T."/>
            <person name="Koren S."/>
            <person name="Bechman K.B."/>
            <person name="Herman A."/>
            <person name="Abrahante J.E."/>
            <person name="Garbe J."/>
        </authorList>
    </citation>
    <scope>NUCLEOTIDE SEQUENCE</scope>
    <source>
        <strain evidence="1">Duluth1</strain>
        <tissue evidence="1">Whole animal</tissue>
    </source>
</reference>
<reference evidence="1" key="1">
    <citation type="journal article" date="2019" name="bioRxiv">
        <title>The Genome of the Zebra Mussel, Dreissena polymorpha: A Resource for Invasive Species Research.</title>
        <authorList>
            <person name="McCartney M.A."/>
            <person name="Auch B."/>
            <person name="Kono T."/>
            <person name="Mallez S."/>
            <person name="Zhang Y."/>
            <person name="Obille A."/>
            <person name="Becker A."/>
            <person name="Abrahante J.E."/>
            <person name="Garbe J."/>
            <person name="Badalamenti J.P."/>
            <person name="Herman A."/>
            <person name="Mangelson H."/>
            <person name="Liachko I."/>
            <person name="Sullivan S."/>
            <person name="Sone E.D."/>
            <person name="Koren S."/>
            <person name="Silverstein K.A.T."/>
            <person name="Beckman K.B."/>
            <person name="Gohl D.M."/>
        </authorList>
    </citation>
    <scope>NUCLEOTIDE SEQUENCE</scope>
    <source>
        <strain evidence="1">Duluth1</strain>
        <tissue evidence="1">Whole animal</tissue>
    </source>
</reference>
<dbReference type="Proteomes" id="UP000828390">
    <property type="component" value="Unassembled WGS sequence"/>
</dbReference>
<evidence type="ECO:0000313" key="1">
    <source>
        <dbReference type="EMBL" id="KAH3780892.1"/>
    </source>
</evidence>
<proteinExistence type="predicted"/>
<organism evidence="1 2">
    <name type="scientific">Dreissena polymorpha</name>
    <name type="common">Zebra mussel</name>
    <name type="synonym">Mytilus polymorpha</name>
    <dbReference type="NCBI Taxonomy" id="45954"/>
    <lineage>
        <taxon>Eukaryota</taxon>
        <taxon>Metazoa</taxon>
        <taxon>Spiralia</taxon>
        <taxon>Lophotrochozoa</taxon>
        <taxon>Mollusca</taxon>
        <taxon>Bivalvia</taxon>
        <taxon>Autobranchia</taxon>
        <taxon>Heteroconchia</taxon>
        <taxon>Euheterodonta</taxon>
        <taxon>Imparidentia</taxon>
        <taxon>Neoheterodontei</taxon>
        <taxon>Myida</taxon>
        <taxon>Dreissenoidea</taxon>
        <taxon>Dreissenidae</taxon>
        <taxon>Dreissena</taxon>
    </lineage>
</organism>
<dbReference type="Gene3D" id="3.40.395.10">
    <property type="entry name" value="Adenoviral Proteinase, Chain A"/>
    <property type="match status" value="1"/>
</dbReference>
<dbReference type="EMBL" id="JAIWYP010000008">
    <property type="protein sequence ID" value="KAH3780892.1"/>
    <property type="molecule type" value="Genomic_DNA"/>
</dbReference>
<evidence type="ECO:0000313" key="2">
    <source>
        <dbReference type="Proteomes" id="UP000828390"/>
    </source>
</evidence>
<protein>
    <submittedName>
        <fullName evidence="1">Uncharacterized protein</fullName>
    </submittedName>
</protein>
<comment type="caution">
    <text evidence="1">The sequence shown here is derived from an EMBL/GenBank/DDBJ whole genome shotgun (WGS) entry which is preliminary data.</text>
</comment>
<name>A0A9D4IQ25_DREPO</name>
<sequence length="106" mass="12217">MPQDYDVPVAKVSGTKITDTDIRSLNEKEWVTDNVIDTYLKILLNELADICKGLCLHLLSSTMETLIRGSRTHRPTYVLNDYKFAVGAYYRSSHWTLVRRGVRKLK</sequence>
<keyword evidence="2" id="KW-1185">Reference proteome</keyword>
<dbReference type="AlphaFoldDB" id="A0A9D4IQ25"/>